<dbReference type="PROSITE" id="PS50053">
    <property type="entry name" value="UBIQUITIN_2"/>
    <property type="match status" value="1"/>
</dbReference>
<dbReference type="KEGG" id="pan:PODANSg7106"/>
<dbReference type="InterPro" id="IPR024737">
    <property type="entry name" value="Get5_N"/>
</dbReference>
<feature type="compositionally biased region" description="Basic and acidic residues" evidence="1">
    <location>
        <begin position="153"/>
        <end position="169"/>
    </location>
</feature>
<dbReference type="HOGENOM" id="CLU_075131_0_0_1"/>
<reference evidence="3 5" key="1">
    <citation type="journal article" date="2008" name="Genome Biol.">
        <title>The genome sequence of the model ascomycete fungus Podospora anserina.</title>
        <authorList>
            <person name="Espagne E."/>
            <person name="Lespinet O."/>
            <person name="Malagnac F."/>
            <person name="Da Silva C."/>
            <person name="Jaillon O."/>
            <person name="Porcel B.M."/>
            <person name="Couloux A."/>
            <person name="Aury J.-M."/>
            <person name="Segurens B."/>
            <person name="Poulain J."/>
            <person name="Anthouard V."/>
            <person name="Grossetete S."/>
            <person name="Khalili H."/>
            <person name="Coppin E."/>
            <person name="Dequard-Chablat M."/>
            <person name="Picard M."/>
            <person name="Contamine V."/>
            <person name="Arnaise S."/>
            <person name="Bourdais A."/>
            <person name="Berteaux-Lecellier V."/>
            <person name="Gautheret D."/>
            <person name="de Vries R.P."/>
            <person name="Battaglia E."/>
            <person name="Coutinho P.M."/>
            <person name="Danchin E.G.J."/>
            <person name="Henrissat B."/>
            <person name="El Khoury R."/>
            <person name="Sainsard-Chanet A."/>
            <person name="Boivin A."/>
            <person name="Pinan-Lucarre B."/>
            <person name="Sellem C.H."/>
            <person name="Debuchy R."/>
            <person name="Wincker P."/>
            <person name="Weissenbach J."/>
            <person name="Silar P."/>
        </authorList>
    </citation>
    <scope>NUCLEOTIDE SEQUENCE [LARGE SCALE GENOMIC DNA]</scope>
    <source>
        <strain evidence="5">S / ATCC MYA-4624 / DSM 980 / FGSC 10383</strain>
        <strain evidence="3">S mat+</strain>
    </source>
</reference>
<dbReference type="Pfam" id="PF17183">
    <property type="entry name" value="Get5_C"/>
    <property type="match status" value="1"/>
</dbReference>
<feature type="region of interest" description="Disordered" evidence="1">
    <location>
        <begin position="147"/>
        <end position="196"/>
    </location>
</feature>
<accession>B2B268</accession>
<protein>
    <submittedName>
        <fullName evidence="3">Podospora anserina S mat+ genomic DNA chromosome 6, supercontig 2</fullName>
    </submittedName>
</protein>
<name>B2B268_PODAN</name>
<dbReference type="VEuPathDB" id="FungiDB:PODANS_6_5730"/>
<evidence type="ECO:0000256" key="1">
    <source>
        <dbReference type="SAM" id="MobiDB-lite"/>
    </source>
</evidence>
<reference evidence="5" key="3">
    <citation type="journal article" date="2014" name="Genetics">
        <title>Maintaining two mating types: Structure of the mating type locus and its role in heterokaryosis in Podospora anserina.</title>
        <authorList>
            <person name="Grognet P."/>
            <person name="Bidard F."/>
            <person name="Kuchly C."/>
            <person name="Tong L.C.H."/>
            <person name="Coppin E."/>
            <person name="Benkhali J.A."/>
            <person name="Couloux A."/>
            <person name="Wincker P."/>
            <person name="Debuchy R."/>
            <person name="Silar P."/>
        </authorList>
    </citation>
    <scope>GENOME REANNOTATION</scope>
    <source>
        <strain evidence="5">S / ATCC MYA-4624 / DSM 980 / FGSC 10383</strain>
    </source>
</reference>
<dbReference type="InterPro" id="IPR049256">
    <property type="entry name" value="Get5_C"/>
</dbReference>
<dbReference type="CDD" id="cd17039">
    <property type="entry name" value="Ubl_ubiquitin_like"/>
    <property type="match status" value="1"/>
</dbReference>
<reference evidence="4" key="4">
    <citation type="submission" date="2015-04" db="EMBL/GenBank/DDBJ databases">
        <title>Maintaining two mating types: Structure of the mating type locus and its role in heterokaryosis in Podospora anserina.</title>
        <authorList>
            <person name="Grognet P."/>
            <person name="Bidard F."/>
            <person name="Kuchly C."/>
            <person name="Chan Ho Tong L."/>
            <person name="Coppin E."/>
            <person name="Ait Benkhali J."/>
            <person name="Couloux A."/>
            <person name="Wincker P."/>
            <person name="Debuchy R."/>
            <person name="Silar P."/>
        </authorList>
    </citation>
    <scope>NUCLEOTIDE SEQUENCE</scope>
</reference>
<dbReference type="RefSeq" id="XP_001910069.1">
    <property type="nucleotide sequence ID" value="XM_001910034.1"/>
</dbReference>
<dbReference type="eggNOG" id="ENOG502S36W">
    <property type="taxonomic scope" value="Eukaryota"/>
</dbReference>
<keyword evidence="5" id="KW-1185">Reference proteome</keyword>
<gene>
    <name evidence="3" type="ORF">PODANS_6_5730</name>
</gene>
<proteinExistence type="predicted"/>
<dbReference type="Gene3D" id="3.10.20.90">
    <property type="entry name" value="Phosphatidylinositol 3-kinase Catalytic Subunit, Chain A, domain 1"/>
    <property type="match status" value="1"/>
</dbReference>
<dbReference type="AlphaFoldDB" id="B2B268"/>
<evidence type="ECO:0000313" key="5">
    <source>
        <dbReference type="Proteomes" id="UP000001197"/>
    </source>
</evidence>
<dbReference type="Proteomes" id="UP000001197">
    <property type="component" value="Chromosome 6"/>
</dbReference>
<dbReference type="InterPro" id="IPR000626">
    <property type="entry name" value="Ubiquitin-like_dom"/>
</dbReference>
<dbReference type="InterPro" id="IPR029071">
    <property type="entry name" value="Ubiquitin-like_domsf"/>
</dbReference>
<dbReference type="SUPFAM" id="SSF54236">
    <property type="entry name" value="Ubiquitin-like"/>
    <property type="match status" value="1"/>
</dbReference>
<dbReference type="Pfam" id="PF12754">
    <property type="entry name" value="Get5_N"/>
    <property type="match status" value="1"/>
</dbReference>
<dbReference type="GeneID" id="6194634"/>
<evidence type="ECO:0000259" key="2">
    <source>
        <dbReference type="PROSITE" id="PS50053"/>
    </source>
</evidence>
<evidence type="ECO:0000313" key="3">
    <source>
        <dbReference type="EMBL" id="CAP71203.1"/>
    </source>
</evidence>
<sequence length="231" mass="25588">MTELAFAQSFLSMLGGIPSKITHDHVEDPRRYTVTTPYTLPHHPTLPKKFTRRTCATKAPPESITVTAVSSRNPPLSITLPSPLPVSTTSVLDIKNAISLQTGVPVQKIKLLHQKKPAQDSKTLKDVLAGEGKEQLELGLMIIGGAASVPEQKPPKQEDEMEVDSKEAEPQQQQQQQQQQQPVAAPGQQSGREVLDTEEFWADLKGFLEQRVRDEGVAKEAVERFRLAWRS</sequence>
<dbReference type="Gene3D" id="1.10.286.70">
    <property type="entry name" value="Get5 dimerization domain"/>
    <property type="match status" value="1"/>
</dbReference>
<feature type="compositionally biased region" description="Low complexity" evidence="1">
    <location>
        <begin position="171"/>
        <end position="181"/>
    </location>
</feature>
<organism evidence="3">
    <name type="scientific">Podospora anserina (strain S / ATCC MYA-4624 / DSM 980 / FGSC 10383)</name>
    <name type="common">Pleurage anserina</name>
    <dbReference type="NCBI Taxonomy" id="515849"/>
    <lineage>
        <taxon>Eukaryota</taxon>
        <taxon>Fungi</taxon>
        <taxon>Dikarya</taxon>
        <taxon>Ascomycota</taxon>
        <taxon>Pezizomycotina</taxon>
        <taxon>Sordariomycetes</taxon>
        <taxon>Sordariomycetidae</taxon>
        <taxon>Sordariales</taxon>
        <taxon>Podosporaceae</taxon>
        <taxon>Podospora</taxon>
        <taxon>Podospora anserina</taxon>
    </lineage>
</organism>
<reference evidence="3" key="2">
    <citation type="submission" date="2008-07" db="EMBL/GenBank/DDBJ databases">
        <authorList>
            <person name="Genoscope - CEA"/>
        </authorList>
    </citation>
    <scope>NUCLEOTIDE SEQUENCE</scope>
    <source>
        <strain evidence="3">S mat+</strain>
    </source>
</reference>
<evidence type="ECO:0000313" key="4">
    <source>
        <dbReference type="EMBL" id="CDP30602.1"/>
    </source>
</evidence>
<dbReference type="EMBL" id="FO904941">
    <property type="protein sequence ID" value="CDP30602.1"/>
    <property type="molecule type" value="Genomic_DNA"/>
</dbReference>
<dbReference type="EMBL" id="CU638744">
    <property type="protein sequence ID" value="CAP71203.1"/>
    <property type="molecule type" value="Genomic_DNA"/>
</dbReference>
<dbReference type="OrthoDB" id="5366541at2759"/>
<feature type="domain" description="Ubiquitin-like" evidence="2">
    <location>
        <begin position="88"/>
        <end position="126"/>
    </location>
</feature>